<name>A0A0E9RST3_ANGAN</name>
<evidence type="ECO:0000313" key="1">
    <source>
        <dbReference type="EMBL" id="JAH31490.1"/>
    </source>
</evidence>
<accession>A0A0E9RST3</accession>
<dbReference type="AlphaFoldDB" id="A0A0E9RST3"/>
<dbReference type="EMBL" id="GBXM01077087">
    <property type="protein sequence ID" value="JAH31490.1"/>
    <property type="molecule type" value="Transcribed_RNA"/>
</dbReference>
<organism evidence="1">
    <name type="scientific">Anguilla anguilla</name>
    <name type="common">European freshwater eel</name>
    <name type="synonym">Muraena anguilla</name>
    <dbReference type="NCBI Taxonomy" id="7936"/>
    <lineage>
        <taxon>Eukaryota</taxon>
        <taxon>Metazoa</taxon>
        <taxon>Chordata</taxon>
        <taxon>Craniata</taxon>
        <taxon>Vertebrata</taxon>
        <taxon>Euteleostomi</taxon>
        <taxon>Actinopterygii</taxon>
        <taxon>Neopterygii</taxon>
        <taxon>Teleostei</taxon>
        <taxon>Anguilliformes</taxon>
        <taxon>Anguillidae</taxon>
        <taxon>Anguilla</taxon>
    </lineage>
</organism>
<reference evidence="1" key="2">
    <citation type="journal article" date="2015" name="Fish Shellfish Immunol.">
        <title>Early steps in the European eel (Anguilla anguilla)-Vibrio vulnificus interaction in the gills: Role of the RtxA13 toxin.</title>
        <authorList>
            <person name="Callol A."/>
            <person name="Pajuelo D."/>
            <person name="Ebbesson L."/>
            <person name="Teles M."/>
            <person name="MacKenzie S."/>
            <person name="Amaro C."/>
        </authorList>
    </citation>
    <scope>NUCLEOTIDE SEQUENCE</scope>
</reference>
<proteinExistence type="predicted"/>
<dbReference type="EMBL" id="GBXM01079364">
    <property type="protein sequence ID" value="JAH29213.1"/>
    <property type="molecule type" value="Transcribed_RNA"/>
</dbReference>
<sequence>MFVLCSDPHKTYVKSMFVIIRRRVAC</sequence>
<protein>
    <submittedName>
        <fullName evidence="1">Uncharacterized protein</fullName>
    </submittedName>
</protein>
<reference evidence="1" key="1">
    <citation type="submission" date="2014-11" db="EMBL/GenBank/DDBJ databases">
        <authorList>
            <person name="Amaro Gonzalez C."/>
        </authorList>
    </citation>
    <scope>NUCLEOTIDE SEQUENCE</scope>
</reference>